<dbReference type="InterPro" id="IPR025164">
    <property type="entry name" value="Toastrack_DUF4097"/>
</dbReference>
<evidence type="ECO:0000313" key="5">
    <source>
        <dbReference type="Proteomes" id="UP001596147"/>
    </source>
</evidence>
<dbReference type="PANTHER" id="PTHR33885">
    <property type="entry name" value="PHAGE SHOCK PROTEIN C"/>
    <property type="match status" value="1"/>
</dbReference>
<feature type="domain" description="DUF4097" evidence="2">
    <location>
        <begin position="123"/>
        <end position="350"/>
    </location>
</feature>
<feature type="compositionally biased region" description="Basic and acidic residues" evidence="1">
    <location>
        <begin position="58"/>
        <end position="75"/>
    </location>
</feature>
<organism evidence="4 5">
    <name type="scientific">Lederbergia graminis</name>
    <dbReference type="NCBI Taxonomy" id="735518"/>
    <lineage>
        <taxon>Bacteria</taxon>
        <taxon>Bacillati</taxon>
        <taxon>Bacillota</taxon>
        <taxon>Bacilli</taxon>
        <taxon>Bacillales</taxon>
        <taxon>Bacillaceae</taxon>
        <taxon>Lederbergia</taxon>
    </lineage>
</organism>
<dbReference type="Pfam" id="PF22746">
    <property type="entry name" value="SHOCT-like_DUF2089-C"/>
    <property type="match status" value="1"/>
</dbReference>
<evidence type="ECO:0000313" key="4">
    <source>
        <dbReference type="EMBL" id="MFC5466588.1"/>
    </source>
</evidence>
<comment type="caution">
    <text evidence="4">The sequence shown here is derived from an EMBL/GenBank/DDBJ whole genome shotgun (WGS) entry which is preliminary data.</text>
</comment>
<proteinExistence type="predicted"/>
<evidence type="ECO:0000259" key="3">
    <source>
        <dbReference type="Pfam" id="PF22746"/>
    </source>
</evidence>
<accession>A0ABW0LL04</accession>
<dbReference type="InterPro" id="IPR052027">
    <property type="entry name" value="PspC"/>
</dbReference>
<feature type="domain" description="YvlB/LiaX N-terminal" evidence="3">
    <location>
        <begin position="4"/>
        <end position="33"/>
    </location>
</feature>
<keyword evidence="5" id="KW-1185">Reference proteome</keyword>
<gene>
    <name evidence="4" type="ORF">ACFPM4_17835</name>
</gene>
<evidence type="ECO:0000256" key="1">
    <source>
        <dbReference type="SAM" id="MobiDB-lite"/>
    </source>
</evidence>
<dbReference type="EMBL" id="JBHSMC010000028">
    <property type="protein sequence ID" value="MFC5466588.1"/>
    <property type="molecule type" value="Genomic_DNA"/>
</dbReference>
<feature type="compositionally biased region" description="Polar residues" evidence="1">
    <location>
        <begin position="36"/>
        <end position="51"/>
    </location>
</feature>
<dbReference type="RefSeq" id="WP_382354851.1">
    <property type="nucleotide sequence ID" value="NZ_JBHSMC010000028.1"/>
</dbReference>
<dbReference type="PANTHER" id="PTHR33885:SF4">
    <property type="entry name" value="LMO2487 PROTEIN"/>
    <property type="match status" value="1"/>
</dbReference>
<dbReference type="PIRSF" id="PIRSF012569">
    <property type="entry name" value="UCP012569"/>
    <property type="match status" value="1"/>
</dbReference>
<feature type="region of interest" description="Disordered" evidence="1">
    <location>
        <begin position="34"/>
        <end position="77"/>
    </location>
</feature>
<name>A0ABW0LL04_9BACI</name>
<dbReference type="Pfam" id="PF13349">
    <property type="entry name" value="DUF4097"/>
    <property type="match status" value="1"/>
</dbReference>
<dbReference type="Proteomes" id="UP001596147">
    <property type="component" value="Unassembled WGS sequence"/>
</dbReference>
<evidence type="ECO:0000259" key="2">
    <source>
        <dbReference type="Pfam" id="PF13349"/>
    </source>
</evidence>
<protein>
    <submittedName>
        <fullName evidence="4">DUF4097 family beta strand repeat-containing protein</fullName>
    </submittedName>
</protein>
<reference evidence="5" key="1">
    <citation type="journal article" date="2019" name="Int. J. Syst. Evol. Microbiol.">
        <title>The Global Catalogue of Microorganisms (GCM) 10K type strain sequencing project: providing services to taxonomists for standard genome sequencing and annotation.</title>
        <authorList>
            <consortium name="The Broad Institute Genomics Platform"/>
            <consortium name="The Broad Institute Genome Sequencing Center for Infectious Disease"/>
            <person name="Wu L."/>
            <person name="Ma J."/>
        </authorList>
    </citation>
    <scope>NUCLEOTIDE SEQUENCE [LARGE SCALE GENOMIC DNA]</scope>
    <source>
        <strain evidence="5">CGMCC 1.12237</strain>
    </source>
</reference>
<sequence length="385" mass="43105">MSQERKRILEMVQEGKLSAQEAIILLDALDGKSDVKASTQDSATTSTPVEETTQEEESTGKQEETNKNSEKKDSDSFYSQLESAGERIFDFVNNAFKKIKDIDLQFNQSVDVPHTFQQDGSEIERIDIDVANGPVRIVGWDQQDVRVECDAKVYRSDDRESARNYFLENTVFSVDNGLLIFGTQSKWMKVETVVYVPKKQYKKLSIRIFHGGISAEGMDADYVTLKTTNGKVDITRINGEKIDIETVNGQVNVKQSQANKLEIETVNGTIDLPTGVYQDIDVKTFNGNINTILPSSGTRKIEAKVVTGNIYLDIPRSVSINGEVSSNLGSYKLDLHDINVMHEKREVIQKQVSFRRTGLGEEVIYVIADTKTGTVQVRDIDVQGE</sequence>
<dbReference type="InterPro" id="IPR016599">
    <property type="entry name" value="UCP012569"/>
</dbReference>
<dbReference type="InterPro" id="IPR053959">
    <property type="entry name" value="YvlB/LiaX_N"/>
</dbReference>